<keyword evidence="1 7" id="KW-0489">Methyltransferase</keyword>
<dbReference type="Gene3D" id="3.40.50.150">
    <property type="entry name" value="Vaccinia Virus protein VP39"/>
    <property type="match status" value="1"/>
</dbReference>
<feature type="active site" description="Proton acceptor" evidence="4">
    <location>
        <position position="246"/>
    </location>
</feature>
<dbReference type="PANTHER" id="PTHR43712:SF2">
    <property type="entry name" value="O-METHYLTRANSFERASE CICE"/>
    <property type="match status" value="1"/>
</dbReference>
<dbReference type="GO" id="GO:0008171">
    <property type="term" value="F:O-methyltransferase activity"/>
    <property type="evidence" value="ECO:0007669"/>
    <property type="project" value="InterPro"/>
</dbReference>
<feature type="domain" description="O-methyltransferase dimerisation" evidence="6">
    <location>
        <begin position="18"/>
        <end position="85"/>
    </location>
</feature>
<accession>A0A291RMY7</accession>
<evidence type="ECO:0000256" key="2">
    <source>
        <dbReference type="ARBA" id="ARBA00022679"/>
    </source>
</evidence>
<dbReference type="AlphaFoldDB" id="A0A291RMY7"/>
<dbReference type="InterPro" id="IPR016461">
    <property type="entry name" value="COMT-like"/>
</dbReference>
<dbReference type="RefSeq" id="WP_098696021.1">
    <property type="nucleotide sequence ID" value="NZ_CP023778.1"/>
</dbReference>
<reference evidence="7 8" key="1">
    <citation type="submission" date="2017-10" db="EMBL/GenBank/DDBJ databases">
        <title>Comparative genomics between pathogenic Norcardia.</title>
        <authorList>
            <person name="Zeng L."/>
        </authorList>
    </citation>
    <scope>NUCLEOTIDE SEQUENCE [LARGE SCALE GENOMIC DNA]</scope>
    <source>
        <strain evidence="7 8">NC_YFY_NT001</strain>
    </source>
</reference>
<evidence type="ECO:0000256" key="3">
    <source>
        <dbReference type="ARBA" id="ARBA00022691"/>
    </source>
</evidence>
<dbReference type="SUPFAM" id="SSF46785">
    <property type="entry name" value="Winged helix' DNA-binding domain"/>
    <property type="match status" value="1"/>
</dbReference>
<dbReference type="InterPro" id="IPR001077">
    <property type="entry name" value="COMT_C"/>
</dbReference>
<dbReference type="PROSITE" id="PS51683">
    <property type="entry name" value="SAM_OMT_II"/>
    <property type="match status" value="1"/>
</dbReference>
<dbReference type="EMBL" id="CP023778">
    <property type="protein sequence ID" value="ATL68971.1"/>
    <property type="molecule type" value="Genomic_DNA"/>
</dbReference>
<keyword evidence="3" id="KW-0949">S-adenosyl-L-methionine</keyword>
<evidence type="ECO:0000259" key="5">
    <source>
        <dbReference type="Pfam" id="PF00891"/>
    </source>
</evidence>
<dbReference type="PIRSF" id="PIRSF005739">
    <property type="entry name" value="O-mtase"/>
    <property type="match status" value="1"/>
</dbReference>
<evidence type="ECO:0000256" key="1">
    <source>
        <dbReference type="ARBA" id="ARBA00022603"/>
    </source>
</evidence>
<evidence type="ECO:0000313" key="8">
    <source>
        <dbReference type="Proteomes" id="UP000221961"/>
    </source>
</evidence>
<dbReference type="GeneID" id="88360620"/>
<proteinExistence type="predicted"/>
<dbReference type="GO" id="GO:0046983">
    <property type="term" value="F:protein dimerization activity"/>
    <property type="evidence" value="ECO:0007669"/>
    <property type="project" value="InterPro"/>
</dbReference>
<sequence>MGNDQALVQSLRDMAWLATPMALRVAATLRLADYIGDTGATATELAERTSTAAPALARVLAHLVTLEVLTIQDGTYYLTDLGWQLRSDADNELLLELDINSAVGRAELAYVELEHAVRTGQAAYPRRYGRDFWSDLADTPALRESFDAKMTRRFQAIAPQIAQRYDWSRFTTIVDVGGGQGAVLSAILQAHPSVRGHLVDLPATAARAATEFAAAGLTDRATVVAGSFFDPLPAGADAYLLSDILHDWDDAHAHEILSRCAQAAGTTGTILIIEAIHGRGSHTAIDLTMLVFFGGRERTLDEFTTLIGAHGLHLKSVSEVADNRTLLEITAN</sequence>
<dbReference type="CDD" id="cd02440">
    <property type="entry name" value="AdoMet_MTases"/>
    <property type="match status" value="1"/>
</dbReference>
<evidence type="ECO:0000313" key="7">
    <source>
        <dbReference type="EMBL" id="ATL68971.1"/>
    </source>
</evidence>
<dbReference type="InterPro" id="IPR029063">
    <property type="entry name" value="SAM-dependent_MTases_sf"/>
</dbReference>
<dbReference type="InterPro" id="IPR036390">
    <property type="entry name" value="WH_DNA-bd_sf"/>
</dbReference>
<dbReference type="PANTHER" id="PTHR43712">
    <property type="entry name" value="PUTATIVE (AFU_ORTHOLOGUE AFUA_4G14580)-RELATED"/>
    <property type="match status" value="1"/>
</dbReference>
<dbReference type="InterPro" id="IPR012967">
    <property type="entry name" value="COMT_dimerisation"/>
</dbReference>
<dbReference type="Proteomes" id="UP000221961">
    <property type="component" value="Chromosome"/>
</dbReference>
<gene>
    <name evidence="7" type="ORF">CRH09_25100</name>
</gene>
<dbReference type="Gene3D" id="1.10.287.1350">
    <property type="match status" value="1"/>
</dbReference>
<dbReference type="Pfam" id="PF08100">
    <property type="entry name" value="Dimerisation"/>
    <property type="match status" value="1"/>
</dbReference>
<protein>
    <submittedName>
        <fullName evidence="7">Methyltransferase</fullName>
    </submittedName>
</protein>
<dbReference type="Gene3D" id="1.10.10.10">
    <property type="entry name" value="Winged helix-like DNA-binding domain superfamily/Winged helix DNA-binding domain"/>
    <property type="match status" value="1"/>
</dbReference>
<evidence type="ECO:0000256" key="4">
    <source>
        <dbReference type="PIRSR" id="PIRSR005739-1"/>
    </source>
</evidence>
<dbReference type="Pfam" id="PF00891">
    <property type="entry name" value="Methyltransf_2"/>
    <property type="match status" value="1"/>
</dbReference>
<keyword evidence="2 7" id="KW-0808">Transferase</keyword>
<evidence type="ECO:0000259" key="6">
    <source>
        <dbReference type="Pfam" id="PF08100"/>
    </source>
</evidence>
<dbReference type="SUPFAM" id="SSF53335">
    <property type="entry name" value="S-adenosyl-L-methionine-dependent methyltransferases"/>
    <property type="match status" value="1"/>
</dbReference>
<dbReference type="GO" id="GO:0032259">
    <property type="term" value="P:methylation"/>
    <property type="evidence" value="ECO:0007669"/>
    <property type="project" value="UniProtKB-KW"/>
</dbReference>
<dbReference type="InterPro" id="IPR036388">
    <property type="entry name" value="WH-like_DNA-bd_sf"/>
</dbReference>
<name>A0A291RMY7_9NOCA</name>
<organism evidence="7 8">
    <name type="scientific">Nocardia terpenica</name>
    <dbReference type="NCBI Taxonomy" id="455432"/>
    <lineage>
        <taxon>Bacteria</taxon>
        <taxon>Bacillati</taxon>
        <taxon>Actinomycetota</taxon>
        <taxon>Actinomycetes</taxon>
        <taxon>Mycobacteriales</taxon>
        <taxon>Nocardiaceae</taxon>
        <taxon>Nocardia</taxon>
    </lineage>
</organism>
<dbReference type="KEGG" id="ntp:CRH09_25100"/>
<feature type="domain" description="O-methyltransferase C-terminal" evidence="5">
    <location>
        <begin position="110"/>
        <end position="311"/>
    </location>
</feature>